<dbReference type="GO" id="GO:0006281">
    <property type="term" value="P:DNA repair"/>
    <property type="evidence" value="ECO:0007669"/>
    <property type="project" value="UniProtKB-KW"/>
</dbReference>
<feature type="domain" description="Helitron helicase-like" evidence="3">
    <location>
        <begin position="244"/>
        <end position="306"/>
    </location>
</feature>
<dbReference type="GO" id="GO:0043139">
    <property type="term" value="F:5'-3' DNA helicase activity"/>
    <property type="evidence" value="ECO:0007669"/>
    <property type="project" value="UniProtKB-EC"/>
</dbReference>
<comment type="catalytic activity">
    <reaction evidence="1">
        <text>ATP + H2O = ADP + phosphate + H(+)</text>
        <dbReference type="Rhea" id="RHEA:13065"/>
        <dbReference type="ChEBI" id="CHEBI:15377"/>
        <dbReference type="ChEBI" id="CHEBI:15378"/>
        <dbReference type="ChEBI" id="CHEBI:30616"/>
        <dbReference type="ChEBI" id="CHEBI:43474"/>
        <dbReference type="ChEBI" id="CHEBI:456216"/>
        <dbReference type="EC" id="5.6.2.3"/>
    </reaction>
</comment>
<feature type="domain" description="DNA helicase Pif1-like 2B" evidence="4">
    <location>
        <begin position="902"/>
        <end position="945"/>
    </location>
</feature>
<sequence length="1264" mass="144187">MSQISSEMHPNVLRLLMRAIETNPHARFFSSLRDLGVQEWNRIVIRADPTHDRRTHNASTASQVAGIWVEDAPADSPLTQDIVVYTRSGASHRILHYYDCYDPLQYPILFPYGETGWHHCIYRRNVRRRPNQQVESFPINEVLVQTVDDLLYSEEQVAHTRDSDKKVSCRDYYCYRLHIRIHDTSILLHNQSVIRADLYQGIIDSYNAGETRSSNIDYRLILPATFLGCARDMHCRYLNSMGLIERELLPFEEAQNQPDLIARIFRSKLIKLKKDIVEKQLFGKVAGYVYVIEFKKGGLPHAHFLIILHSGHKIRNPESYDMHVCAQIPDEDRFPHLHAVVLKHMIHCPCGRNFPTNPCNAKNHYPREFSQFITNGRNSYPIYRRRNDSKTANVRGAQLDNRWVVPYNPFLLAKYDCHLNVEVCSTFKAVKYLYKYVYKGHDRVSFALTETDSPTAIDEISLYQSTRWTVTFRPHERLQNIADDCKQKTTMLTSFFAQNRIDPHARKLLYQQFPEQYSGFAIGRLVHINPSEGERHYLRLLLINVRGPLSFDDLLTASQYQLPFLLRLFFATLLIYCQPKCPRDLLDKFYSQLSEDFAVTFPSNPRKVLIMTLKSISSIIESMGKSFDSFDFGDGPGGTGKTFLYSTLLANLRSRGIIALVVASLGIVASNIARGRTKNSRFKIPLDTEEHLSNQILKQSGLAELIRGCRLIIWDEASMAKRQSIEHIERTLRDVCSCDTVFGGKIVVFGADFCQVLPVMLKSTRQEAVNAINMRAIHDPGFSDFALKVGNGSPPFENGEDIMCNTPICPSLGRYIMLPRQIVISADQNCSLMDKMISSVYPDISLINLDPFRTTKKAILTPKNKDADFINHMLVTKQVGQAFEYKSFDEAIDITTVQYPIEFLNTICPSGLPPHHLVLKKNSPIILLRNLDPNYSCLCNGTRIIYRALSRNVIEAEIVIGHHKGERVFIPRIPLQPSPSDKYPFNFRRKQFPVKLSFAMTINKAQGQTLDKLYVALSRANKSADVTVAGTEMNATLFDQNIDLFAGIFHMGKVYEITNPKIKPVPEEIIRGGHKYQMVIRPTTKVVKILSGFDNEETNIVPVNSMLQHVDETGRFATLTVWHDQLLQQAAHIDKLIAPIPVIHVTRIRASTFAELRTHIVAAAEGSSQEKQISNEEEEITISVKSITKQAVTELNECAPTYLFLCFNVMTIIFSTNIDTYHYQLVKRCVEVNLKIILNDILKQLHLSIAEFGIHAVVNDKLKA</sequence>
<evidence type="ECO:0000259" key="2">
    <source>
        <dbReference type="Pfam" id="PF05970"/>
    </source>
</evidence>
<dbReference type="Pfam" id="PF05970">
    <property type="entry name" value="PIF1"/>
    <property type="match status" value="1"/>
</dbReference>
<dbReference type="GO" id="GO:0005524">
    <property type="term" value="F:ATP binding"/>
    <property type="evidence" value="ECO:0007669"/>
    <property type="project" value="UniProtKB-KW"/>
</dbReference>
<proteinExistence type="inferred from homology"/>
<keyword evidence="1" id="KW-0347">Helicase</keyword>
<dbReference type="Gene3D" id="3.40.50.300">
    <property type="entry name" value="P-loop containing nucleotide triphosphate hydrolases"/>
    <property type="match status" value="1"/>
</dbReference>
<dbReference type="InterPro" id="IPR010285">
    <property type="entry name" value="DNA_helicase_pif1-like_DEAD"/>
</dbReference>
<dbReference type="Pfam" id="PF21530">
    <property type="entry name" value="Pif1_2B_dom"/>
    <property type="match status" value="1"/>
</dbReference>
<comment type="similarity">
    <text evidence="1">Belongs to the helicase family.</text>
</comment>
<keyword evidence="1" id="KW-0233">DNA recombination</keyword>
<dbReference type="Proteomes" id="UP001443914">
    <property type="component" value="Unassembled WGS sequence"/>
</dbReference>
<comment type="cofactor">
    <cofactor evidence="1">
        <name>Mg(2+)</name>
        <dbReference type="ChEBI" id="CHEBI:18420"/>
    </cofactor>
</comment>
<evidence type="ECO:0000256" key="1">
    <source>
        <dbReference type="RuleBase" id="RU363044"/>
    </source>
</evidence>
<dbReference type="AlphaFoldDB" id="A0AAW1LCU8"/>
<keyword evidence="1" id="KW-0547">Nucleotide-binding</keyword>
<keyword evidence="1" id="KW-0378">Hydrolase</keyword>
<dbReference type="SUPFAM" id="SSF52540">
    <property type="entry name" value="P-loop containing nucleoside triphosphate hydrolases"/>
    <property type="match status" value="2"/>
</dbReference>
<dbReference type="InterPro" id="IPR049163">
    <property type="entry name" value="Pif1-like_2B_dom"/>
</dbReference>
<comment type="caution">
    <text evidence="5">The sequence shown here is derived from an EMBL/GenBank/DDBJ whole genome shotgun (WGS) entry which is preliminary data.</text>
</comment>
<evidence type="ECO:0000259" key="3">
    <source>
        <dbReference type="Pfam" id="PF14214"/>
    </source>
</evidence>
<dbReference type="EC" id="5.6.2.3" evidence="1"/>
<evidence type="ECO:0000313" key="5">
    <source>
        <dbReference type="EMBL" id="KAK9733317.1"/>
    </source>
</evidence>
<name>A0AAW1LCU8_SAPOF</name>
<evidence type="ECO:0000259" key="4">
    <source>
        <dbReference type="Pfam" id="PF21530"/>
    </source>
</evidence>
<dbReference type="InterPro" id="IPR012340">
    <property type="entry name" value="NA-bd_OB-fold"/>
</dbReference>
<keyword evidence="1" id="KW-0067">ATP-binding</keyword>
<dbReference type="GO" id="GO:0016787">
    <property type="term" value="F:hydrolase activity"/>
    <property type="evidence" value="ECO:0007669"/>
    <property type="project" value="UniProtKB-KW"/>
</dbReference>
<reference evidence="5" key="1">
    <citation type="submission" date="2024-03" db="EMBL/GenBank/DDBJ databases">
        <title>WGS assembly of Saponaria officinalis var. Norfolk2.</title>
        <authorList>
            <person name="Jenkins J."/>
            <person name="Shu S."/>
            <person name="Grimwood J."/>
            <person name="Barry K."/>
            <person name="Goodstein D."/>
            <person name="Schmutz J."/>
            <person name="Leebens-Mack J."/>
            <person name="Osbourn A."/>
        </authorList>
    </citation>
    <scope>NUCLEOTIDE SEQUENCE [LARGE SCALE GENOMIC DNA]</scope>
    <source>
        <strain evidence="5">JIC</strain>
    </source>
</reference>
<keyword evidence="6" id="KW-1185">Reference proteome</keyword>
<keyword evidence="1" id="KW-0227">DNA damage</keyword>
<organism evidence="5 6">
    <name type="scientific">Saponaria officinalis</name>
    <name type="common">Common soapwort</name>
    <name type="synonym">Lychnis saponaria</name>
    <dbReference type="NCBI Taxonomy" id="3572"/>
    <lineage>
        <taxon>Eukaryota</taxon>
        <taxon>Viridiplantae</taxon>
        <taxon>Streptophyta</taxon>
        <taxon>Embryophyta</taxon>
        <taxon>Tracheophyta</taxon>
        <taxon>Spermatophyta</taxon>
        <taxon>Magnoliopsida</taxon>
        <taxon>eudicotyledons</taxon>
        <taxon>Gunneridae</taxon>
        <taxon>Pentapetalae</taxon>
        <taxon>Caryophyllales</taxon>
        <taxon>Caryophyllaceae</taxon>
        <taxon>Caryophylleae</taxon>
        <taxon>Saponaria</taxon>
    </lineage>
</organism>
<gene>
    <name evidence="5" type="ORF">RND81_04G059400</name>
</gene>
<dbReference type="GO" id="GO:0006310">
    <property type="term" value="P:DNA recombination"/>
    <property type="evidence" value="ECO:0007669"/>
    <property type="project" value="UniProtKB-KW"/>
</dbReference>
<keyword evidence="1" id="KW-0234">DNA repair</keyword>
<evidence type="ECO:0000313" key="6">
    <source>
        <dbReference type="Proteomes" id="UP001443914"/>
    </source>
</evidence>
<dbReference type="PANTHER" id="PTHR10492">
    <property type="match status" value="1"/>
</dbReference>
<dbReference type="Gene3D" id="2.40.50.140">
    <property type="entry name" value="Nucleic acid-binding proteins"/>
    <property type="match status" value="1"/>
</dbReference>
<accession>A0AAW1LCU8</accession>
<dbReference type="EMBL" id="JBDFQZ010000004">
    <property type="protein sequence ID" value="KAK9733317.1"/>
    <property type="molecule type" value="Genomic_DNA"/>
</dbReference>
<dbReference type="PANTHER" id="PTHR10492:SF94">
    <property type="entry name" value="ATP-DEPENDENT DNA HELICASE"/>
    <property type="match status" value="1"/>
</dbReference>
<dbReference type="InterPro" id="IPR025476">
    <property type="entry name" value="Helitron_helicase-like"/>
</dbReference>
<dbReference type="Pfam" id="PF14214">
    <property type="entry name" value="Helitron_like_N"/>
    <property type="match status" value="1"/>
</dbReference>
<dbReference type="InterPro" id="IPR027417">
    <property type="entry name" value="P-loop_NTPase"/>
</dbReference>
<protein>
    <recommendedName>
        <fullName evidence="1">ATP-dependent DNA helicase</fullName>
        <ecNumber evidence="1">5.6.2.3</ecNumber>
    </recommendedName>
</protein>
<dbReference type="GO" id="GO:0000723">
    <property type="term" value="P:telomere maintenance"/>
    <property type="evidence" value="ECO:0007669"/>
    <property type="project" value="InterPro"/>
</dbReference>
<feature type="domain" description="DNA helicase Pif1-like DEAD-box helicase" evidence="2">
    <location>
        <begin position="616"/>
        <end position="772"/>
    </location>
</feature>